<keyword evidence="1" id="KW-0812">Transmembrane</keyword>
<dbReference type="RefSeq" id="WP_078930044.1">
    <property type="nucleotide sequence ID" value="NZ_FUXC01000001.1"/>
</dbReference>
<gene>
    <name evidence="4" type="ORF">SAMN02745152_00288</name>
</gene>
<evidence type="ECO:0000259" key="3">
    <source>
        <dbReference type="Pfam" id="PF23357"/>
    </source>
</evidence>
<feature type="transmembrane region" description="Helical" evidence="1">
    <location>
        <begin position="160"/>
        <end position="180"/>
    </location>
</feature>
<reference evidence="4 5" key="1">
    <citation type="submission" date="2017-02" db="EMBL/GenBank/DDBJ databases">
        <authorList>
            <person name="Peterson S.W."/>
        </authorList>
    </citation>
    <scope>NUCLEOTIDE SEQUENCE [LARGE SCALE GENOMIC DNA]</scope>
    <source>
        <strain evidence="4 5">ATCC BAA-909</strain>
    </source>
</reference>
<keyword evidence="1" id="KW-0472">Membrane</keyword>
<dbReference type="AlphaFoldDB" id="A0A1T4KSD0"/>
<dbReference type="STRING" id="225004.SAMN02745152_00288"/>
<keyword evidence="1" id="KW-1133">Transmembrane helix</keyword>
<accession>A0A1T4KSD0</accession>
<proteinExistence type="predicted"/>
<keyword evidence="5" id="KW-1185">Reference proteome</keyword>
<dbReference type="Pfam" id="PF09822">
    <property type="entry name" value="ABC_transp_aux"/>
    <property type="match status" value="1"/>
</dbReference>
<feature type="transmembrane region" description="Helical" evidence="1">
    <location>
        <begin position="705"/>
        <end position="728"/>
    </location>
</feature>
<feature type="transmembrane region" description="Helical" evidence="1">
    <location>
        <begin position="127"/>
        <end position="148"/>
    </location>
</feature>
<evidence type="ECO:0000256" key="1">
    <source>
        <dbReference type="SAM" id="Phobius"/>
    </source>
</evidence>
<dbReference type="InterPro" id="IPR055396">
    <property type="entry name" value="DUF7088"/>
</dbReference>
<dbReference type="GeneID" id="303366565"/>
<evidence type="ECO:0000313" key="4">
    <source>
        <dbReference type="EMBL" id="SJZ45283.1"/>
    </source>
</evidence>
<feature type="transmembrane region" description="Helical" evidence="1">
    <location>
        <begin position="12"/>
        <end position="37"/>
    </location>
</feature>
<dbReference type="InterPro" id="IPR019196">
    <property type="entry name" value="ABC_transp_unknown"/>
</dbReference>
<dbReference type="OrthoDB" id="354042at2"/>
<dbReference type="Pfam" id="PF23357">
    <property type="entry name" value="DUF7088"/>
    <property type="match status" value="1"/>
</dbReference>
<dbReference type="Proteomes" id="UP000190395">
    <property type="component" value="Unassembled WGS sequence"/>
</dbReference>
<evidence type="ECO:0000259" key="2">
    <source>
        <dbReference type="Pfam" id="PF09822"/>
    </source>
</evidence>
<feature type="transmembrane region" description="Helical" evidence="1">
    <location>
        <begin position="90"/>
        <end position="115"/>
    </location>
</feature>
<protein>
    <submittedName>
        <fullName evidence="4">ABC-type uncharacterized transport system involved in gliding motility, auxiliary component</fullName>
    </submittedName>
</protein>
<feature type="transmembrane region" description="Helical" evidence="1">
    <location>
        <begin position="212"/>
        <end position="229"/>
    </location>
</feature>
<name>A0A1T4KSD0_9SPIR</name>
<feature type="transmembrane region" description="Helical" evidence="1">
    <location>
        <begin position="241"/>
        <end position="262"/>
    </location>
</feature>
<evidence type="ECO:0000313" key="5">
    <source>
        <dbReference type="Proteomes" id="UP000190395"/>
    </source>
</evidence>
<feature type="domain" description="DUF7088" evidence="3">
    <location>
        <begin position="269"/>
        <end position="364"/>
    </location>
</feature>
<organism evidence="4 5">
    <name type="scientific">Treponema berlinense</name>
    <dbReference type="NCBI Taxonomy" id="225004"/>
    <lineage>
        <taxon>Bacteria</taxon>
        <taxon>Pseudomonadati</taxon>
        <taxon>Spirochaetota</taxon>
        <taxon>Spirochaetia</taxon>
        <taxon>Spirochaetales</taxon>
        <taxon>Treponemataceae</taxon>
        <taxon>Treponema</taxon>
    </lineage>
</organism>
<feature type="domain" description="ABC-type uncharacterised transport system" evidence="2">
    <location>
        <begin position="399"/>
        <end position="646"/>
    </location>
</feature>
<feature type="transmembrane region" description="Helical" evidence="1">
    <location>
        <begin position="49"/>
        <end position="70"/>
    </location>
</feature>
<dbReference type="EMBL" id="FUXC01000001">
    <property type="protein sequence ID" value="SJZ45283.1"/>
    <property type="molecule type" value="Genomic_DNA"/>
</dbReference>
<sequence>MINKSLYKHSLYSFFINPLFYVSSVLTVLYTSFMFYFVNRFFLVSNSNISISAFFNSISSVFILIVPLLCFRIKRFIEDDSLPVGGFCRFFTLAVSVFSVCLIPLLLLVFIPVSVNFFGRIDAGQIFTGYLALVFYTFMAICFVLFLFSAIKISQNILSLLLSITVLFCFNFVHLIPLYLKTGDGLSVFLQKMSFAWHFDSASKGILDSRDLAFYFFASVLFLFLAVFCENKRTERKISRVTASLFFCSLIFFGISFERIYFRLDFTKSRQFSVSQTSRKLCSQLQNPLRITYYQSKELKNFYPQSQEVAEYLNAFASSSKNVFFSIKKAEPEKLERLGIQGRQMKSENSTKVEYTTVYSAIVLQYLDSSSIIPFSISTKTLEYDLAQRVQLLVSGKERKVFIITGNGFSEEDYSYVQPWLNARGFLTQTIKTDEISETLQKIQVQDIKNTQILVLGSDKLNEEQSQSIKTAVENGVPALIMTSPYSVDIKDEWKVSKKQNPLLKVLNGWGFAFDFSLAEDISNFPLTMTSTEGSDTVYKTMNYPLWISVLPQKEAFEGATITWASPIICYGKTEPLLVSSPLAWKQKPSENSSSLFILDPFVVPKSAAAQGEKSESLTLAAILQDKGKNLNVALISDQFFLNSLMTGFISNSEQGDFRNYDYAASILLKLRGEEKLGLLIQKNVSNNSLYKISDENAFIKQQNLVLIVCFAVLPSAILIFALCFFIFRKKINSIYGEKNEK</sequence>